<name>A0A9K3KGW3_9STRA</name>
<dbReference type="Proteomes" id="UP000693970">
    <property type="component" value="Unassembled WGS sequence"/>
</dbReference>
<protein>
    <submittedName>
        <fullName evidence="1">Uncharacterized protein</fullName>
    </submittedName>
</protein>
<sequence length="426" mass="48540">MEPTLQPCNNIGNSRSSFCPFSLKMTHVDCMINIEFVNHPIYTGLEIQRHDDEIAGTGLLVFLQRKLNNITDVYYESTFHNPFSLKKSFSLGKGLGVWKKQQFVFATLDVSAETGVQANVMFRDIDGRLIHVQMNDDTPFDPHQRSGMTHGFLSPIGAANNKPSSLQLIYMKQFDLVRRAGAVPIIEIDGRSVSTGHVPLERCLWGTRLIKVAKDLIVVQLNPKIRKINDETHHGHFQSIVHRDNHGHVQGISAESHGHCATFFLDRSFPNSIDLEETREDGSWRVDIDGDRIVSGTWEYEAVSNSTENTTEAKIQLRVTRGWRPNGLSWMIKMLFPFGSTLKDWPETYRWVSYVQWNRGETNPAMVSHWERISGDYGSSLLEADEKTSTCSTGEHLRHASQKSMQSIFFTLMRLQRNRGSHYLSE</sequence>
<comment type="caution">
    <text evidence="1">The sequence shown here is derived from an EMBL/GenBank/DDBJ whole genome shotgun (WGS) entry which is preliminary data.</text>
</comment>
<reference evidence="1" key="1">
    <citation type="journal article" date="2021" name="Sci. Rep.">
        <title>Diploid genomic architecture of Nitzschia inconspicua, an elite biomass production diatom.</title>
        <authorList>
            <person name="Oliver A."/>
            <person name="Podell S."/>
            <person name="Pinowska A."/>
            <person name="Traller J.C."/>
            <person name="Smith S.R."/>
            <person name="McClure R."/>
            <person name="Beliaev A."/>
            <person name="Bohutskyi P."/>
            <person name="Hill E.A."/>
            <person name="Rabines A."/>
            <person name="Zheng H."/>
            <person name="Allen L.Z."/>
            <person name="Kuo A."/>
            <person name="Grigoriev I.V."/>
            <person name="Allen A.E."/>
            <person name="Hazlebeck D."/>
            <person name="Allen E.E."/>
        </authorList>
    </citation>
    <scope>NUCLEOTIDE SEQUENCE</scope>
    <source>
        <strain evidence="1">Hildebrandi</strain>
    </source>
</reference>
<accession>A0A9K3KGW3</accession>
<evidence type="ECO:0000313" key="1">
    <source>
        <dbReference type="EMBL" id="KAG7343504.1"/>
    </source>
</evidence>
<evidence type="ECO:0000313" key="2">
    <source>
        <dbReference type="Proteomes" id="UP000693970"/>
    </source>
</evidence>
<dbReference type="AlphaFoldDB" id="A0A9K3KGW3"/>
<organism evidence="1 2">
    <name type="scientific">Nitzschia inconspicua</name>
    <dbReference type="NCBI Taxonomy" id="303405"/>
    <lineage>
        <taxon>Eukaryota</taxon>
        <taxon>Sar</taxon>
        <taxon>Stramenopiles</taxon>
        <taxon>Ochrophyta</taxon>
        <taxon>Bacillariophyta</taxon>
        <taxon>Bacillariophyceae</taxon>
        <taxon>Bacillariophycidae</taxon>
        <taxon>Bacillariales</taxon>
        <taxon>Bacillariaceae</taxon>
        <taxon>Nitzschia</taxon>
    </lineage>
</organism>
<keyword evidence="2" id="KW-1185">Reference proteome</keyword>
<gene>
    <name evidence="1" type="ORF">IV203_021449</name>
</gene>
<reference evidence="1" key="2">
    <citation type="submission" date="2021-04" db="EMBL/GenBank/DDBJ databases">
        <authorList>
            <person name="Podell S."/>
        </authorList>
    </citation>
    <scope>NUCLEOTIDE SEQUENCE</scope>
    <source>
        <strain evidence="1">Hildebrandi</strain>
    </source>
</reference>
<proteinExistence type="predicted"/>
<dbReference type="EMBL" id="JAGRRH010000024">
    <property type="protein sequence ID" value="KAG7343504.1"/>
    <property type="molecule type" value="Genomic_DNA"/>
</dbReference>